<dbReference type="EMBL" id="AMCZ02000008">
    <property type="protein sequence ID" value="EWC41672.1"/>
    <property type="molecule type" value="Genomic_DNA"/>
</dbReference>
<dbReference type="AlphaFoldDB" id="A0A061JPM1"/>
<dbReference type="Pfam" id="PF00069">
    <property type="entry name" value="Pkinase"/>
    <property type="match status" value="1"/>
</dbReference>
<comment type="caution">
    <text evidence="2">The sequence shown here is derived from an EMBL/GenBank/DDBJ whole genome shotgun (WGS) entry which is preliminary data.</text>
</comment>
<dbReference type="Proteomes" id="UP000026923">
    <property type="component" value="Unassembled WGS sequence"/>
</dbReference>
<dbReference type="RefSeq" id="WP_003292730.1">
    <property type="nucleotide sequence ID" value="NZ_KK020676.1"/>
</dbReference>
<sequence>MTATTKAAGNRSVKDTKGSVYELRGELSRGGQGIVYHTQYPQVLIKGFTNKDAHARLRWSRHIAWLTRAELSGLKLARPLKLLAEPRCGYVMELMDGLVPLQSLFDSFVAAEDEASADYLRQGGLRRRIRILSQLARTLNQLHARGMLYGDLSPSNIFVSDDPDHAETWLIDCDNISLESHSGLTVHTADYGAPEVVRGDALLSSLTDIWSFAVIAYQLLTHNHPFKGEMVSDGEPEEEEAALRGEHPWINDTQDDANQCFANLPIQLLEHSKLPELFGRCFEAGLRNPVERPSMAEWLEALAEIDERIYCCSGCGGTTLLPAGLGSAEDAECFFCDKPVDSRLVLLEEFISLPAEEDSAEGERYATGRKVWLQPGVEIELKRLMPTYNYDQWPADHIRIEYNEKGLVIHPLAKEKPQLQLQRGEAKKPLERQQGLPEALRGQHKEPYLIHVGLPEKSSLGATELGKSYVIWQFRW</sequence>
<dbReference type="GO" id="GO:0004674">
    <property type="term" value="F:protein serine/threonine kinase activity"/>
    <property type="evidence" value="ECO:0007669"/>
    <property type="project" value="TreeGrafter"/>
</dbReference>
<dbReference type="SUPFAM" id="SSF56112">
    <property type="entry name" value="Protein kinase-like (PK-like)"/>
    <property type="match status" value="1"/>
</dbReference>
<evidence type="ECO:0000313" key="3">
    <source>
        <dbReference type="Proteomes" id="UP000026923"/>
    </source>
</evidence>
<keyword evidence="2" id="KW-0808">Transferase</keyword>
<accession>A0A061JPM1</accession>
<dbReference type="PROSITE" id="PS50011">
    <property type="entry name" value="PROTEIN_KINASE_DOM"/>
    <property type="match status" value="1"/>
</dbReference>
<name>A0A061JPM1_STUST</name>
<evidence type="ECO:0000313" key="2">
    <source>
        <dbReference type="EMBL" id="EWC41672.1"/>
    </source>
</evidence>
<dbReference type="OrthoDB" id="1022767at2"/>
<dbReference type="PANTHER" id="PTHR44329">
    <property type="entry name" value="SERINE/THREONINE-PROTEIN KINASE TNNI3K-RELATED"/>
    <property type="match status" value="1"/>
</dbReference>
<reference evidence="2 3" key="1">
    <citation type="journal article" date="2013" name="Genome Announc.">
        <title>Draft Genome of the Nitrogen-Fixing Bacterium Pseudomonas stutzeri Strain KOS6 Isolated from Industrial Hydrocarbon Sludge.</title>
        <authorList>
            <person name="Grigoryeva T.V."/>
            <person name="Laikov A.V."/>
            <person name="Naumova R.P."/>
            <person name="Manolov A.I."/>
            <person name="Larin A.K."/>
            <person name="Karpova I.Y."/>
            <person name="Semashko T.A."/>
            <person name="Alexeev D.G."/>
            <person name="Kostryukova E.S."/>
            <person name="Muller R."/>
            <person name="Govorun V.M."/>
        </authorList>
    </citation>
    <scope>NUCLEOTIDE SEQUENCE [LARGE SCALE GENOMIC DNA]</scope>
    <source>
        <strain evidence="2 3">KOS6</strain>
    </source>
</reference>
<dbReference type="Gene3D" id="1.10.510.10">
    <property type="entry name" value="Transferase(Phosphotransferase) domain 1"/>
    <property type="match status" value="1"/>
</dbReference>
<protein>
    <submittedName>
        <fullName evidence="2">Protein kinase</fullName>
    </submittedName>
</protein>
<dbReference type="InterPro" id="IPR008266">
    <property type="entry name" value="Tyr_kinase_AS"/>
</dbReference>
<evidence type="ECO:0000259" key="1">
    <source>
        <dbReference type="PROSITE" id="PS50011"/>
    </source>
</evidence>
<gene>
    <name evidence="2" type="ORF">B597_008405</name>
</gene>
<organism evidence="2 3">
    <name type="scientific">Stutzerimonas stutzeri KOS6</name>
    <dbReference type="NCBI Taxonomy" id="1218352"/>
    <lineage>
        <taxon>Bacteria</taxon>
        <taxon>Pseudomonadati</taxon>
        <taxon>Pseudomonadota</taxon>
        <taxon>Gammaproteobacteria</taxon>
        <taxon>Pseudomonadales</taxon>
        <taxon>Pseudomonadaceae</taxon>
        <taxon>Stutzerimonas</taxon>
    </lineage>
</organism>
<dbReference type="InterPro" id="IPR051681">
    <property type="entry name" value="Ser/Thr_Kinases-Pseudokinases"/>
</dbReference>
<dbReference type="InterPro" id="IPR000719">
    <property type="entry name" value="Prot_kinase_dom"/>
</dbReference>
<keyword evidence="2" id="KW-0418">Kinase</keyword>
<dbReference type="SMART" id="SM00220">
    <property type="entry name" value="S_TKc"/>
    <property type="match status" value="1"/>
</dbReference>
<dbReference type="HOGENOM" id="CLU_043137_0_0_6"/>
<dbReference type="eggNOG" id="COG0515">
    <property type="taxonomic scope" value="Bacteria"/>
</dbReference>
<proteinExistence type="predicted"/>
<dbReference type="GO" id="GO:0005524">
    <property type="term" value="F:ATP binding"/>
    <property type="evidence" value="ECO:0007669"/>
    <property type="project" value="InterPro"/>
</dbReference>
<dbReference type="PROSITE" id="PS00109">
    <property type="entry name" value="PROTEIN_KINASE_TYR"/>
    <property type="match status" value="1"/>
</dbReference>
<feature type="domain" description="Protein kinase" evidence="1">
    <location>
        <begin position="21"/>
        <end position="309"/>
    </location>
</feature>
<dbReference type="InterPro" id="IPR011009">
    <property type="entry name" value="Kinase-like_dom_sf"/>
</dbReference>